<evidence type="ECO:0000256" key="3">
    <source>
        <dbReference type="SAM" id="MobiDB-lite"/>
    </source>
</evidence>
<evidence type="ECO:0000256" key="1">
    <source>
        <dbReference type="ARBA" id="ARBA00022801"/>
    </source>
</evidence>
<dbReference type="PANTHER" id="PTHR10340">
    <property type="entry name" value="SPHINGOMYELIN PHOSPHODIESTERASE"/>
    <property type="match status" value="1"/>
</dbReference>
<evidence type="ECO:0000259" key="4">
    <source>
        <dbReference type="Pfam" id="PF00149"/>
    </source>
</evidence>
<accession>A0ABP0MN65</accession>
<proteinExistence type="predicted"/>
<dbReference type="Proteomes" id="UP001642464">
    <property type="component" value="Unassembled WGS sequence"/>
</dbReference>
<comment type="caution">
    <text evidence="5">The sequence shown here is derived from an EMBL/GenBank/DDBJ whole genome shotgun (WGS) entry which is preliminary data.</text>
</comment>
<protein>
    <submittedName>
        <fullName evidence="5">Acid sphingomyelinase-like phosphodiesterase 3b (ASM-like phosphodiesterase 3b)</fullName>
    </submittedName>
</protein>
<dbReference type="EMBL" id="CAXAMM010022223">
    <property type="protein sequence ID" value="CAK9051519.1"/>
    <property type="molecule type" value="Genomic_DNA"/>
</dbReference>
<keyword evidence="6" id="KW-1185">Reference proteome</keyword>
<dbReference type="Gene3D" id="3.60.21.10">
    <property type="match status" value="1"/>
</dbReference>
<feature type="domain" description="Calcineurin-like phosphoesterase" evidence="4">
    <location>
        <begin position="108"/>
        <end position="378"/>
    </location>
</feature>
<evidence type="ECO:0000313" key="5">
    <source>
        <dbReference type="EMBL" id="CAK9051519.1"/>
    </source>
</evidence>
<organism evidence="5 6">
    <name type="scientific">Durusdinium trenchii</name>
    <dbReference type="NCBI Taxonomy" id="1381693"/>
    <lineage>
        <taxon>Eukaryota</taxon>
        <taxon>Sar</taxon>
        <taxon>Alveolata</taxon>
        <taxon>Dinophyceae</taxon>
        <taxon>Suessiales</taxon>
        <taxon>Symbiodiniaceae</taxon>
        <taxon>Durusdinium</taxon>
    </lineage>
</organism>
<evidence type="ECO:0000313" key="6">
    <source>
        <dbReference type="Proteomes" id="UP001642464"/>
    </source>
</evidence>
<dbReference type="InterPro" id="IPR004843">
    <property type="entry name" value="Calcineurin-like_PHP"/>
</dbReference>
<keyword evidence="2" id="KW-0325">Glycoprotein</keyword>
<dbReference type="SUPFAM" id="SSF56300">
    <property type="entry name" value="Metallo-dependent phosphatases"/>
    <property type="match status" value="1"/>
</dbReference>
<keyword evidence="1" id="KW-0378">Hydrolase</keyword>
<name>A0ABP0MN65_9DINO</name>
<sequence length="570" mass="64175">MVVSQPDVELEAAEVENRTEDQIHENHTEEDPDSPEKDSPENSTEKEETDRTTTKTTTKTITKTTQTTETTTTAHDASESTADTTSTSSESTASTTTSTSTKPPGDLKMLVITDLHFHPRYKRTLGPKCRCRTISPESRSCQVPAAPYGQHGCNSPKRLIDLSLEAAKAQEPELWLVLGDLVDHHVGQSPSKFKAPLYSKEKENEWGHRIFKKTLSWISAASGRRCLVAVGNNDIFPGYTVDFEQEGFYEAVAQEVRRSCDLSENAFSTLRRFGFYWEEIGEKMVLLVLNTVIYATKLANRHNSTAQDPFGQLAWLKRRLQAAQVQGYKVYIAGHIPPVASSFQPYDLWQRTFAVRYWNLLAKYGEVVAGQFFSHQHRDEFRVALEPRGDTPPPMQLFASVSPVFGNNPSFYAVEIRERRLHEYRCFWANLSEEEPKFALEYEASSLVDNFTNVAYRDLALNTTPAGQDRYNHYYSYMAVGARGTQNCDHENTFWVNPVTCGTCIDGCQQQVTCMLLYGISVSTSQLRLGALIGAGPLPPSERWRIRDHPTGGLSGRDAMDPVGMRWMAF</sequence>
<evidence type="ECO:0000256" key="2">
    <source>
        <dbReference type="ARBA" id="ARBA00023180"/>
    </source>
</evidence>
<reference evidence="5 6" key="1">
    <citation type="submission" date="2024-02" db="EMBL/GenBank/DDBJ databases">
        <authorList>
            <person name="Chen Y."/>
            <person name="Shah S."/>
            <person name="Dougan E. K."/>
            <person name="Thang M."/>
            <person name="Chan C."/>
        </authorList>
    </citation>
    <scope>NUCLEOTIDE SEQUENCE [LARGE SCALE GENOMIC DNA]</scope>
</reference>
<dbReference type="Pfam" id="PF00149">
    <property type="entry name" value="Metallophos"/>
    <property type="match status" value="1"/>
</dbReference>
<feature type="compositionally biased region" description="Low complexity" evidence="3">
    <location>
        <begin position="54"/>
        <end position="101"/>
    </location>
</feature>
<dbReference type="PANTHER" id="PTHR10340:SF57">
    <property type="entry name" value="METALLOPHOS DOMAIN-CONTAINING PROTEIN"/>
    <property type="match status" value="1"/>
</dbReference>
<feature type="compositionally biased region" description="Basic and acidic residues" evidence="3">
    <location>
        <begin position="15"/>
        <end position="53"/>
    </location>
</feature>
<feature type="region of interest" description="Disordered" evidence="3">
    <location>
        <begin position="1"/>
        <end position="106"/>
    </location>
</feature>
<gene>
    <name evidence="5" type="ORF">SCF082_LOCUS28275</name>
</gene>
<dbReference type="InterPro" id="IPR029052">
    <property type="entry name" value="Metallo-depent_PP-like"/>
</dbReference>